<keyword evidence="2" id="KW-0472">Membrane</keyword>
<dbReference type="PANTHER" id="PTHR35043">
    <property type="entry name" value="TRANSCRIPTION FACTOR DOMAIN-CONTAINING PROTEIN"/>
    <property type="match status" value="1"/>
</dbReference>
<evidence type="ECO:0000313" key="5">
    <source>
        <dbReference type="Proteomes" id="UP000807769"/>
    </source>
</evidence>
<feature type="transmembrane region" description="Helical" evidence="2">
    <location>
        <begin position="267"/>
        <end position="287"/>
    </location>
</feature>
<gene>
    <name evidence="4" type="ORF">BJ212DRAFT_1300486</name>
</gene>
<accession>A0A9P7E9E5</accession>
<feature type="transmembrane region" description="Helical" evidence="2">
    <location>
        <begin position="402"/>
        <end position="423"/>
    </location>
</feature>
<feature type="transmembrane region" description="Helical" evidence="2">
    <location>
        <begin position="327"/>
        <end position="344"/>
    </location>
</feature>
<keyword evidence="5" id="KW-1185">Reference proteome</keyword>
<feature type="transmembrane region" description="Helical" evidence="2">
    <location>
        <begin position="43"/>
        <end position="62"/>
    </location>
</feature>
<feature type="signal peptide" evidence="3">
    <location>
        <begin position="1"/>
        <end position="17"/>
    </location>
</feature>
<evidence type="ECO:0000256" key="3">
    <source>
        <dbReference type="SAM" id="SignalP"/>
    </source>
</evidence>
<dbReference type="PANTHER" id="PTHR35043:SF7">
    <property type="entry name" value="TRANSCRIPTION FACTOR DOMAIN-CONTAINING PROTEIN"/>
    <property type="match status" value="1"/>
</dbReference>
<feature type="transmembrane region" description="Helical" evidence="2">
    <location>
        <begin position="364"/>
        <end position="390"/>
    </location>
</feature>
<proteinExistence type="predicted"/>
<keyword evidence="2" id="KW-0812">Transmembrane</keyword>
<feature type="compositionally biased region" description="Low complexity" evidence="1">
    <location>
        <begin position="144"/>
        <end position="155"/>
    </location>
</feature>
<dbReference type="EMBL" id="JABBWG010000020">
    <property type="protein sequence ID" value="KAG1814692.1"/>
    <property type="molecule type" value="Genomic_DNA"/>
</dbReference>
<feature type="region of interest" description="Disordered" evidence="1">
    <location>
        <begin position="136"/>
        <end position="156"/>
    </location>
</feature>
<evidence type="ECO:0000313" key="4">
    <source>
        <dbReference type="EMBL" id="KAG1814692.1"/>
    </source>
</evidence>
<dbReference type="RefSeq" id="XP_041192028.1">
    <property type="nucleotide sequence ID" value="XM_041332997.1"/>
</dbReference>
<sequence>MVLSLWAILFCVPFVCASLQSLNDTCIYTLNDSDPASSNNNRTLWSIILSCGWTLFACTWSAVHPNIPGMNEGRAAITSRRLFIMVMALIAPELMITWATRQFFSARAAAKDFNDRFSAQPTKAYSDRRDISGMTATSHRDIPEGSGSPNSPKPSNFRRLTMDHGFFTWKRGSRPVTEFEGWTVTHGFFAWMGGFMLYVNDEPRGTLTPDDLLQFVDEGSVDMPLISEAEVEDRSKGDGLSKGFAILQLVWFVVQLFARYVQNLPITLLEIDTLAVTALTCISYGLWWKKPKDVRCPYVVHWKRPADQLNGLTYDKTDLNRLWGGRLRGLIYPLISLMGIAPLISPRAAGSRRVPSLGGYGKYYAGIVILIGCSSGIVFGGIHCLAWNYLFQTYTQHMLWRAASLGIAGAPILLFLDLEYGIWLGRNHAHQDDDLPGRKLHPAVEQFFEFMPELLVSTRTRTTMIICGSPVDTTISSLRSKGTAFESATQQKCSFLPSDALSFRAPQMHILFAHLFIYMLCQMEAASSTPGNEMASVLAKEHEASKSSDYGNSAAFEIILAHKDFLLLY</sequence>
<evidence type="ECO:0000256" key="1">
    <source>
        <dbReference type="SAM" id="MobiDB-lite"/>
    </source>
</evidence>
<dbReference type="AlphaFoldDB" id="A0A9P7E9E5"/>
<evidence type="ECO:0000256" key="2">
    <source>
        <dbReference type="SAM" id="Phobius"/>
    </source>
</evidence>
<protein>
    <submittedName>
        <fullName evidence="4">Uncharacterized protein</fullName>
    </submittedName>
</protein>
<dbReference type="GeneID" id="64627014"/>
<dbReference type="Proteomes" id="UP000807769">
    <property type="component" value="Unassembled WGS sequence"/>
</dbReference>
<name>A0A9P7E9E5_9AGAM</name>
<reference evidence="4" key="1">
    <citation type="journal article" date="2020" name="New Phytol.">
        <title>Comparative genomics reveals dynamic genome evolution in host specialist ectomycorrhizal fungi.</title>
        <authorList>
            <person name="Lofgren L.A."/>
            <person name="Nguyen N.H."/>
            <person name="Vilgalys R."/>
            <person name="Ruytinx J."/>
            <person name="Liao H.L."/>
            <person name="Branco S."/>
            <person name="Kuo A."/>
            <person name="LaButti K."/>
            <person name="Lipzen A."/>
            <person name="Andreopoulos W."/>
            <person name="Pangilinan J."/>
            <person name="Riley R."/>
            <person name="Hundley H."/>
            <person name="Na H."/>
            <person name="Barry K."/>
            <person name="Grigoriev I.V."/>
            <person name="Stajich J.E."/>
            <person name="Kennedy P.G."/>
        </authorList>
    </citation>
    <scope>NUCLEOTIDE SEQUENCE</scope>
    <source>
        <strain evidence="4">MN1</strain>
    </source>
</reference>
<feature type="chain" id="PRO_5040273761" evidence="3">
    <location>
        <begin position="18"/>
        <end position="569"/>
    </location>
</feature>
<keyword evidence="3" id="KW-0732">Signal</keyword>
<feature type="transmembrane region" description="Helical" evidence="2">
    <location>
        <begin position="82"/>
        <end position="100"/>
    </location>
</feature>
<dbReference type="OrthoDB" id="9451547at2759"/>
<organism evidence="4 5">
    <name type="scientific">Suillus subaureus</name>
    <dbReference type="NCBI Taxonomy" id="48587"/>
    <lineage>
        <taxon>Eukaryota</taxon>
        <taxon>Fungi</taxon>
        <taxon>Dikarya</taxon>
        <taxon>Basidiomycota</taxon>
        <taxon>Agaricomycotina</taxon>
        <taxon>Agaricomycetes</taxon>
        <taxon>Agaricomycetidae</taxon>
        <taxon>Boletales</taxon>
        <taxon>Suillineae</taxon>
        <taxon>Suillaceae</taxon>
        <taxon>Suillus</taxon>
    </lineage>
</organism>
<keyword evidence="2" id="KW-1133">Transmembrane helix</keyword>
<comment type="caution">
    <text evidence="4">The sequence shown here is derived from an EMBL/GenBank/DDBJ whole genome shotgun (WGS) entry which is preliminary data.</text>
</comment>